<feature type="compositionally biased region" description="Basic and acidic residues" evidence="5">
    <location>
        <begin position="285"/>
        <end position="308"/>
    </location>
</feature>
<evidence type="ECO:0000256" key="3">
    <source>
        <dbReference type="ARBA" id="ARBA00030012"/>
    </source>
</evidence>
<evidence type="ECO:0000256" key="1">
    <source>
        <dbReference type="ARBA" id="ARBA00004906"/>
    </source>
</evidence>
<feature type="domain" description="UBC core" evidence="6">
    <location>
        <begin position="10"/>
        <end position="165"/>
    </location>
</feature>
<dbReference type="EMBL" id="KY684084">
    <property type="protein sequence ID" value="ARF09163.1"/>
    <property type="molecule type" value="Genomic_DNA"/>
</dbReference>
<dbReference type="GO" id="GO:0061631">
    <property type="term" value="F:ubiquitin conjugating enzyme activity"/>
    <property type="evidence" value="ECO:0007669"/>
    <property type="project" value="UniProtKB-EC"/>
</dbReference>
<proteinExistence type="predicted"/>
<feature type="compositionally biased region" description="Basic and acidic residues" evidence="5">
    <location>
        <begin position="194"/>
        <end position="224"/>
    </location>
</feature>
<sequence length="329" mass="38361">MKSNTVNSALTIKRLAGELRMIKKKPIDDIDAYPDPDNMFIWYFLVRGPKKSPYEGGCYIGKIMLSSGYPETPVDFMMLTPNGRFSIEKKICLTNSGYHADQWNPMWNMSVILMAFLSIMLADDTTGISHIKETDEERRIKAANSLNYNISHHRKILLGFSRFIEESNGMIRLKTFEETSIVEKKKDKKKDKKSKKENVLEVKEEEPVKKEDELVKEEQKKDSEDPVENINVLEEQQINDDNPKKKTKKKDLEEDKDPKEKMVEPKKKTIKKKEIYEEKEVEEPKEEKKKTIKKKDPLISKEEEDKTVKKTSKKEKIIVPGKKKTTKTE</sequence>
<comment type="pathway">
    <text evidence="1">Protein modification; protein ubiquitination.</text>
</comment>
<dbReference type="InterPro" id="IPR016135">
    <property type="entry name" value="UBQ-conjugating_enzyme/RWD"/>
</dbReference>
<dbReference type="PANTHER" id="PTHR24067">
    <property type="entry name" value="UBIQUITIN-CONJUGATING ENZYME E2"/>
    <property type="match status" value="1"/>
</dbReference>
<evidence type="ECO:0000256" key="5">
    <source>
        <dbReference type="SAM" id="MobiDB-lite"/>
    </source>
</evidence>
<feature type="compositionally biased region" description="Basic and acidic residues" evidence="5">
    <location>
        <begin position="250"/>
        <end position="278"/>
    </location>
</feature>
<dbReference type="InterPro" id="IPR000608">
    <property type="entry name" value="UBC"/>
</dbReference>
<dbReference type="UniPathway" id="UPA00143"/>
<dbReference type="SUPFAM" id="SSF54495">
    <property type="entry name" value="UBC-like"/>
    <property type="match status" value="1"/>
</dbReference>
<gene>
    <name evidence="7" type="ORF">Catovirus_2_112</name>
</gene>
<evidence type="ECO:0000259" key="6">
    <source>
        <dbReference type="PROSITE" id="PS50127"/>
    </source>
</evidence>
<name>A0A1V0SBT3_9VIRU</name>
<reference evidence="7" key="1">
    <citation type="journal article" date="2017" name="Science">
        <title>Giant viruses with an expanded complement of translation system components.</title>
        <authorList>
            <person name="Schulz F."/>
            <person name="Yutin N."/>
            <person name="Ivanova N.N."/>
            <person name="Ortega D.R."/>
            <person name="Lee T.K."/>
            <person name="Vierheilig J."/>
            <person name="Daims H."/>
            <person name="Horn M."/>
            <person name="Wagner M."/>
            <person name="Jensen G.J."/>
            <person name="Kyrpides N.C."/>
            <person name="Koonin E.V."/>
            <person name="Woyke T."/>
        </authorList>
    </citation>
    <scope>NUCLEOTIDE SEQUENCE</scope>
    <source>
        <strain evidence="7">CTV1</strain>
    </source>
</reference>
<feature type="region of interest" description="Disordered" evidence="5">
    <location>
        <begin position="184"/>
        <end position="329"/>
    </location>
</feature>
<evidence type="ECO:0000256" key="2">
    <source>
        <dbReference type="ARBA" id="ARBA00012486"/>
    </source>
</evidence>
<dbReference type="SMART" id="SM00212">
    <property type="entry name" value="UBCc"/>
    <property type="match status" value="1"/>
</dbReference>
<accession>A0A1V0SBT3</accession>
<protein>
    <recommendedName>
        <fullName evidence="2">E2 ubiquitin-conjugating enzyme</fullName>
        <ecNumber evidence="2">2.3.2.23</ecNumber>
    </recommendedName>
    <alternativeName>
        <fullName evidence="4">Ubiquitin carrier protein</fullName>
    </alternativeName>
    <alternativeName>
        <fullName evidence="3">Ubiquitin-protein ligase</fullName>
    </alternativeName>
</protein>
<dbReference type="PROSITE" id="PS50127">
    <property type="entry name" value="UBC_2"/>
    <property type="match status" value="1"/>
</dbReference>
<organism evidence="7">
    <name type="scientific">Catovirus CTV1</name>
    <dbReference type="NCBI Taxonomy" id="1977631"/>
    <lineage>
        <taxon>Viruses</taxon>
        <taxon>Varidnaviria</taxon>
        <taxon>Bamfordvirae</taxon>
        <taxon>Nucleocytoviricota</taxon>
        <taxon>Megaviricetes</taxon>
        <taxon>Imitervirales</taxon>
        <taxon>Mimiviridae</taxon>
        <taxon>Klosneuvirinae</taxon>
        <taxon>Catovirus</taxon>
    </lineage>
</organism>
<dbReference type="CDD" id="cd23799">
    <property type="entry name" value="UBCc_UBE2J"/>
    <property type="match status" value="1"/>
</dbReference>
<evidence type="ECO:0000313" key="7">
    <source>
        <dbReference type="EMBL" id="ARF09163.1"/>
    </source>
</evidence>
<dbReference type="Pfam" id="PF00179">
    <property type="entry name" value="UQ_con"/>
    <property type="match status" value="1"/>
</dbReference>
<dbReference type="GO" id="GO:0016567">
    <property type="term" value="P:protein ubiquitination"/>
    <property type="evidence" value="ECO:0007669"/>
    <property type="project" value="UniProtKB-UniPathway"/>
</dbReference>
<evidence type="ECO:0000256" key="4">
    <source>
        <dbReference type="ARBA" id="ARBA00031729"/>
    </source>
</evidence>
<dbReference type="Gene3D" id="3.10.110.10">
    <property type="entry name" value="Ubiquitin Conjugating Enzyme"/>
    <property type="match status" value="1"/>
</dbReference>
<dbReference type="InterPro" id="IPR050113">
    <property type="entry name" value="Ub_conjugating_enzyme"/>
</dbReference>
<dbReference type="EC" id="2.3.2.23" evidence="2"/>